<keyword evidence="1" id="KW-0456">Lyase</keyword>
<dbReference type="GO" id="GO:0016829">
    <property type="term" value="F:lyase activity"/>
    <property type="evidence" value="ECO:0007669"/>
    <property type="project" value="UniProtKB-KW"/>
</dbReference>
<name>Q59529_MYCLR</name>
<dbReference type="PIR" id="S72793">
    <property type="entry name" value="S72793"/>
</dbReference>
<evidence type="ECO:0000313" key="1">
    <source>
        <dbReference type="EMBL" id="AAA50898.1"/>
    </source>
</evidence>
<accession>Q59529</accession>
<dbReference type="AlphaFoldDB" id="Q59529"/>
<reference evidence="1" key="1">
    <citation type="submission" date="1994-01" db="EMBL/GenBank/DDBJ databases">
        <authorList>
            <person name="Smith D.R."/>
        </authorList>
    </citation>
    <scope>NUCLEOTIDE SEQUENCE</scope>
</reference>
<reference evidence="1" key="2">
    <citation type="submission" date="1994-09" db="EMBL/GenBank/DDBJ databases">
        <authorList>
            <person name="Robison K."/>
        </authorList>
    </citation>
    <scope>NUCLEOTIDE SEQUENCE</scope>
</reference>
<dbReference type="EC" id="4.2.99.8" evidence="1"/>
<dbReference type="EMBL" id="U00014">
    <property type="protein sequence ID" value="AAA50898.1"/>
    <property type="molecule type" value="Genomic_DNA"/>
</dbReference>
<sequence>MVTSGFLREHVSGVKIVAAEPRYNETTRGYMRCGTLMKDLFPSYTTRTC</sequence>
<protein>
    <submittedName>
        <fullName evidence="1">CysM</fullName>
        <ecNumber evidence="1">4.2.99.8</ecNumber>
    </submittedName>
</protein>
<proteinExistence type="predicted"/>
<organism evidence="1">
    <name type="scientific">Mycobacterium leprae</name>
    <dbReference type="NCBI Taxonomy" id="1769"/>
    <lineage>
        <taxon>Bacteria</taxon>
        <taxon>Bacillati</taxon>
        <taxon>Actinomycetota</taxon>
        <taxon>Actinomycetes</taxon>
        <taxon>Mycobacteriales</taxon>
        <taxon>Mycobacteriaceae</taxon>
        <taxon>Mycobacterium</taxon>
    </lineage>
</organism>